<dbReference type="PANTHER" id="PTHR13117">
    <property type="entry name" value="ENDOPLASMIC RETICULUM MULTISPAN TRANSMEMBRANE PROTEIN-RELATED"/>
    <property type="match status" value="1"/>
</dbReference>
<dbReference type="InterPro" id="IPR007594">
    <property type="entry name" value="RFT1"/>
</dbReference>
<dbReference type="GO" id="GO:0005789">
    <property type="term" value="C:endoplasmic reticulum membrane"/>
    <property type="evidence" value="ECO:0000318"/>
    <property type="project" value="GO_Central"/>
</dbReference>
<dbReference type="OrthoDB" id="9979195at2759"/>
<feature type="transmembrane region" description="Helical" evidence="9">
    <location>
        <begin position="385"/>
        <end position="404"/>
    </location>
</feature>
<dbReference type="Proteomes" id="UP000001542">
    <property type="component" value="Unassembled WGS sequence"/>
</dbReference>
<dbReference type="GO" id="GO:0006488">
    <property type="term" value="P:dolichol-linked oligosaccharide biosynthetic process"/>
    <property type="evidence" value="ECO:0007669"/>
    <property type="project" value="InterPro"/>
</dbReference>
<dbReference type="GO" id="GO:0034203">
    <property type="term" value="P:glycolipid translocation"/>
    <property type="evidence" value="ECO:0000318"/>
    <property type="project" value="GO_Central"/>
</dbReference>
<dbReference type="FunCoup" id="A2G4W0">
    <property type="interactions" value="358"/>
</dbReference>
<evidence type="ECO:0000256" key="7">
    <source>
        <dbReference type="ARBA" id="ARBA00023136"/>
    </source>
</evidence>
<feature type="transmembrane region" description="Helical" evidence="9">
    <location>
        <begin position="357"/>
        <end position="378"/>
    </location>
</feature>
<keyword evidence="4 9" id="KW-0812">Transmembrane</keyword>
<protein>
    <recommendedName>
        <fullName evidence="9">Protein RFT1 homolog</fullName>
    </recommendedName>
</protein>
<organism evidence="11 12">
    <name type="scientific">Trichomonas vaginalis (strain ATCC PRA-98 / G3)</name>
    <dbReference type="NCBI Taxonomy" id="412133"/>
    <lineage>
        <taxon>Eukaryota</taxon>
        <taxon>Metamonada</taxon>
        <taxon>Parabasalia</taxon>
        <taxon>Trichomonadida</taxon>
        <taxon>Trichomonadidae</taxon>
        <taxon>Trichomonas</taxon>
    </lineage>
</organism>
<comment type="similarity">
    <text evidence="3 9">Belongs to the RFT1 family.</text>
</comment>
<accession>A2G4W0</accession>
<evidence type="ECO:0000256" key="5">
    <source>
        <dbReference type="ARBA" id="ARBA00022824"/>
    </source>
</evidence>
<keyword evidence="5" id="KW-0256">Endoplasmic reticulum</keyword>
<dbReference type="SMR" id="A2G4W0"/>
<evidence type="ECO:0000256" key="6">
    <source>
        <dbReference type="ARBA" id="ARBA00022989"/>
    </source>
</evidence>
<keyword evidence="6 9" id="KW-1133">Transmembrane helix</keyword>
<dbReference type="eggNOG" id="KOG2864">
    <property type="taxonomic scope" value="Eukaryota"/>
</dbReference>
<reference evidence="11" key="1">
    <citation type="submission" date="2006-10" db="EMBL/GenBank/DDBJ databases">
        <authorList>
            <person name="Amadeo P."/>
            <person name="Zhao Q."/>
            <person name="Wortman J."/>
            <person name="Fraser-Liggett C."/>
            <person name="Carlton J."/>
        </authorList>
    </citation>
    <scope>NUCLEOTIDE SEQUENCE</scope>
    <source>
        <strain evidence="11">G3</strain>
    </source>
</reference>
<dbReference type="STRING" id="5722.A2G4W0"/>
<name>A2G4W0_TRIV3</name>
<keyword evidence="7 9" id="KW-0472">Membrane</keyword>
<dbReference type="AlphaFoldDB" id="A2G4W0"/>
<reference evidence="11" key="2">
    <citation type="journal article" date="2007" name="Science">
        <title>Draft genome sequence of the sexually transmitted pathogen Trichomonas vaginalis.</title>
        <authorList>
            <person name="Carlton J.M."/>
            <person name="Hirt R.P."/>
            <person name="Silva J.C."/>
            <person name="Delcher A.L."/>
            <person name="Schatz M."/>
            <person name="Zhao Q."/>
            <person name="Wortman J.R."/>
            <person name="Bidwell S.L."/>
            <person name="Alsmark U.C.M."/>
            <person name="Besteiro S."/>
            <person name="Sicheritz-Ponten T."/>
            <person name="Noel C.J."/>
            <person name="Dacks J.B."/>
            <person name="Foster P.G."/>
            <person name="Simillion C."/>
            <person name="Van de Peer Y."/>
            <person name="Miranda-Saavedra D."/>
            <person name="Barton G.J."/>
            <person name="Westrop G.D."/>
            <person name="Mueller S."/>
            <person name="Dessi D."/>
            <person name="Fiori P.L."/>
            <person name="Ren Q."/>
            <person name="Paulsen I."/>
            <person name="Zhang H."/>
            <person name="Bastida-Corcuera F.D."/>
            <person name="Simoes-Barbosa A."/>
            <person name="Brown M.T."/>
            <person name="Hayes R.D."/>
            <person name="Mukherjee M."/>
            <person name="Okumura C.Y."/>
            <person name="Schneider R."/>
            <person name="Smith A.J."/>
            <person name="Vanacova S."/>
            <person name="Villalvazo M."/>
            <person name="Haas B.J."/>
            <person name="Pertea M."/>
            <person name="Feldblyum T.V."/>
            <person name="Utterback T.R."/>
            <person name="Shu C.L."/>
            <person name="Osoegawa K."/>
            <person name="de Jong P.J."/>
            <person name="Hrdy I."/>
            <person name="Horvathova L."/>
            <person name="Zubacova Z."/>
            <person name="Dolezal P."/>
            <person name="Malik S.B."/>
            <person name="Logsdon J.M. Jr."/>
            <person name="Henze K."/>
            <person name="Gupta A."/>
            <person name="Wang C.C."/>
            <person name="Dunne R.L."/>
            <person name="Upcroft J.A."/>
            <person name="Upcroft P."/>
            <person name="White O."/>
            <person name="Salzberg S.L."/>
            <person name="Tang P."/>
            <person name="Chiu C.-H."/>
            <person name="Lee Y.-S."/>
            <person name="Embley T.M."/>
            <person name="Coombs G.H."/>
            <person name="Mottram J.C."/>
            <person name="Tachezy J."/>
            <person name="Fraser-Liggett C.M."/>
            <person name="Johnson P.J."/>
        </authorList>
    </citation>
    <scope>NUCLEOTIDE SEQUENCE [LARGE SCALE GENOMIC DNA]</scope>
    <source>
        <strain evidence="11">G3</strain>
    </source>
</reference>
<dbReference type="Pfam" id="PF04506">
    <property type="entry name" value="Rft-1"/>
    <property type="match status" value="1"/>
</dbReference>
<evidence type="ECO:0000256" key="9">
    <source>
        <dbReference type="RuleBase" id="RU365067"/>
    </source>
</evidence>
<gene>
    <name evidence="11" type="ORF">TVAG_085040</name>
    <name evidence="10" type="ORF">TVAG_356620</name>
</gene>
<evidence type="ECO:0000313" key="12">
    <source>
        <dbReference type="Proteomes" id="UP000001542"/>
    </source>
</evidence>
<evidence type="ECO:0000256" key="3">
    <source>
        <dbReference type="ARBA" id="ARBA00010288"/>
    </source>
</evidence>
<sequence>MISFISNQLLVRSLDPSLFGIWSVRLALVQETIVFWARDGIRKAAPRSQNPHKFAILPFLIGLIVSPIIVYISLKSAPEVEGYTLAVIMTAMSSVMELIGEMWAVPQLAVMDGSTTAKVSGPAFLVRSISSIVLSKLFYKQEGEPLPLMLCFGASNIIFGLLVIFGFYFRCGKPKIEFPTRNEYNAIKPFAFQTILQWLFSQGERIVLIASNTPEQIGVYGFVSDISSLIARLVFAPIEAAVFSMCASSAPLQFDMYSLIVRIVVYIGLCAAAFGPLLAPVVLQTVYSKSWSGDDSKSAMSWFLRIMPFMAFNGVTEAFSNARLSEKSLMYYNILLAIVSSIYFGLIFYFSKIFGTQGAIMANGVNMILRSIMAITVISREFKNFFSLFPNIIQLIAFGSLIYFQNSIRILYVLIFAPFYGLMILFFERHSIKKLWNSLKSKKRD</sequence>
<keyword evidence="12" id="KW-1185">Reference proteome</keyword>
<feature type="transmembrane region" description="Helical" evidence="9">
    <location>
        <begin position="259"/>
        <end position="279"/>
    </location>
</feature>
<feature type="transmembrane region" description="Helical" evidence="9">
    <location>
        <begin position="331"/>
        <end position="351"/>
    </location>
</feature>
<comment type="caution">
    <text evidence="9">Lacks conserved residue(s) required for the propagation of feature annotation.</text>
</comment>
<dbReference type="VEuPathDB" id="TrichDB:TVAG_085040"/>
<feature type="transmembrane region" description="Helical" evidence="9">
    <location>
        <begin position="410"/>
        <end position="427"/>
    </location>
</feature>
<evidence type="ECO:0000256" key="1">
    <source>
        <dbReference type="ARBA" id="ARBA00004477"/>
    </source>
</evidence>
<dbReference type="EMBL" id="DS114395">
    <property type="protein sequence ID" value="EAX87804.1"/>
    <property type="molecule type" value="Genomic_DNA"/>
</dbReference>
<feature type="transmembrane region" description="Helical" evidence="9">
    <location>
        <begin position="299"/>
        <end position="319"/>
    </location>
</feature>
<dbReference type="EMBL" id="DS114616">
    <property type="protein sequence ID" value="EAX86585.1"/>
    <property type="molecule type" value="Genomic_DNA"/>
</dbReference>
<evidence type="ECO:0000313" key="10">
    <source>
        <dbReference type="EMBL" id="EAX86585.1"/>
    </source>
</evidence>
<feature type="transmembrane region" description="Helical" evidence="9">
    <location>
        <begin position="54"/>
        <end position="73"/>
    </location>
</feature>
<comment type="function">
    <text evidence="8 9">Intramembrane glycolipid transporter that operates in the biosynthetic pathway of dolichol-linked oligosaccharides, the glycan precursors employed in protein asparagine (N)-glycosylation. The sequential addition of sugars to dolichol pyrophosphate produces dolichol-linked oligosaccharides containing fourteen sugars, including two GlcNAcs, nine mannoses and three glucoses. Once assembled, the oligosaccharide is transferred from the lipid to nascent proteins by oligosaccharyltransferases. The assembly of dolichol-linked oligosaccharides begins on the cytosolic side of the endoplasmic reticulum membrane and finishes in its lumen. RFT1 could mediate the translocation of the cytosolically oriented intermediate DolPP-GlcNAc2Man5, produced by ALG11, into the ER lumen where dolichol-linked oligosaccharides assembly continues. However, the intramembrane lipid transporter activity could not be confirmed in vitro.</text>
</comment>
<comment type="pathway">
    <text evidence="2">Protein modification; protein glycosylation.</text>
</comment>
<evidence type="ECO:0000256" key="8">
    <source>
        <dbReference type="ARBA" id="ARBA00045912"/>
    </source>
</evidence>
<feature type="transmembrane region" description="Helical" evidence="9">
    <location>
        <begin position="80"/>
        <end position="99"/>
    </location>
</feature>
<dbReference type="KEGG" id="tva:4744231"/>
<evidence type="ECO:0000313" key="11">
    <source>
        <dbReference type="EMBL" id="EAX87804.1"/>
    </source>
</evidence>
<dbReference type="VEuPathDB" id="TrichDB:TVAGG3_0143820"/>
<proteinExistence type="inferred from homology"/>
<dbReference type="KEGG" id="tva:4745459"/>
<dbReference type="PANTHER" id="PTHR13117:SF5">
    <property type="entry name" value="PROTEIN RFT1 HOMOLOG"/>
    <property type="match status" value="1"/>
</dbReference>
<evidence type="ECO:0000256" key="2">
    <source>
        <dbReference type="ARBA" id="ARBA00004922"/>
    </source>
</evidence>
<feature type="transmembrane region" description="Helical" evidence="9">
    <location>
        <begin position="146"/>
        <end position="169"/>
    </location>
</feature>
<comment type="subcellular location">
    <subcellularLocation>
        <location evidence="1 9">Endoplasmic reticulum membrane</location>
        <topology evidence="1 9">Multi-pass membrane protein</topology>
    </subcellularLocation>
</comment>
<evidence type="ECO:0000256" key="4">
    <source>
        <dbReference type="ARBA" id="ARBA00022692"/>
    </source>
</evidence>